<dbReference type="OrthoDB" id="269227at2759"/>
<evidence type="ECO:0000256" key="3">
    <source>
        <dbReference type="ARBA" id="ARBA00022827"/>
    </source>
</evidence>
<accession>A0A8J2PAE9</accession>
<sequence>MADILGSLSSLKSLNKNLKPILRPISTTINQKFPNITFVSVLYGFLFQIGMLLMTWESGDRIAEQMQAKYDKSTDTFDFIVVGSGSSGAVVASRLSENPNWKILLLEAGGEPHPLQVIPGFAPTIINYKEVDWQHHSVPQNGACLALEGRRALLSQGKSLGGTSNINNMIYTRGNPTDFDNWANLTGDPSWNYANLLKYFKKGEDYQGEWSGDETHSTNGPVHVEPAQYRPLVDNYLNAAKELGYRKADINGYYTEGFDVGHFTTRRGKRDAVYESYIESSRMRKNLVIYKYAHVNRLLIRGDDHEVYGVEYDRLNERRTAFATKEVILSAGSLQTPKILMVSGIGPGEQLWNMGVHVKTDLPGVGKNLQDHISVLLGPFLMTEPKSILIDRDVTPRAFLQYLTAKQGPLTSSGLQAVGIVSSSHAKENGEAHWPDVVSQLTTFGIHKWFPTQIAHYTALKEQISWKFWGPYRGEDAFHIVINVGRPLSKGSMRLNSPNPYDKTWIDPQYYQDYTDVTRTIEAIKMNLKLVEETDAFQSVGARLAPTSFPGCEQHLFRSDQYWECYIRHMSISLHHIVGTAAMGKKGNRNAVVDPQLRVIGVQNLRVVDASVMPAVPVSNTQAACLMIGEKGADLIRDRWATASDTFIHYTPSSSFSFFHLFPTVEHVLSSILPPGFDLIMIFNFVRPVFSILANVDLEAVLRLIPTLLSSLFGGENGGVFGNLLGGEGGGISGLLSGLVGGGGGGLGSLDLSSLLQVATPILDGLAAANINFDSIFALLRPIINFIADSGINLGPLNEIFKGLQELFAAPTPAPDDDDSSRFKIRPDIQERSADGGLHSYSNNLTENQILSVLNLTALRLMGN</sequence>
<dbReference type="GO" id="GO:0016614">
    <property type="term" value="F:oxidoreductase activity, acting on CH-OH group of donors"/>
    <property type="evidence" value="ECO:0007669"/>
    <property type="project" value="InterPro"/>
</dbReference>
<evidence type="ECO:0000259" key="6">
    <source>
        <dbReference type="PROSITE" id="PS00624"/>
    </source>
</evidence>
<evidence type="ECO:0000259" key="5">
    <source>
        <dbReference type="PROSITE" id="PS00623"/>
    </source>
</evidence>
<proteinExistence type="inferred from homology"/>
<evidence type="ECO:0000256" key="2">
    <source>
        <dbReference type="ARBA" id="ARBA00022630"/>
    </source>
</evidence>
<feature type="domain" description="Glucose-methanol-choline oxidoreductase N-terminal" evidence="5">
    <location>
        <begin position="157"/>
        <end position="180"/>
    </location>
</feature>
<dbReference type="PANTHER" id="PTHR11552">
    <property type="entry name" value="GLUCOSE-METHANOL-CHOLINE GMC OXIDOREDUCTASE"/>
    <property type="match status" value="1"/>
</dbReference>
<evidence type="ECO:0000256" key="4">
    <source>
        <dbReference type="RuleBase" id="RU003968"/>
    </source>
</evidence>
<dbReference type="EMBL" id="CAJVCH010494179">
    <property type="protein sequence ID" value="CAG7820916.1"/>
    <property type="molecule type" value="Genomic_DNA"/>
</dbReference>
<keyword evidence="2 4" id="KW-0285">Flavoprotein</keyword>
<dbReference type="Pfam" id="PF05199">
    <property type="entry name" value="GMC_oxred_C"/>
    <property type="match status" value="1"/>
</dbReference>
<organism evidence="7 8">
    <name type="scientific">Allacma fusca</name>
    <dbReference type="NCBI Taxonomy" id="39272"/>
    <lineage>
        <taxon>Eukaryota</taxon>
        <taxon>Metazoa</taxon>
        <taxon>Ecdysozoa</taxon>
        <taxon>Arthropoda</taxon>
        <taxon>Hexapoda</taxon>
        <taxon>Collembola</taxon>
        <taxon>Symphypleona</taxon>
        <taxon>Sminthuridae</taxon>
        <taxon>Allacma</taxon>
    </lineage>
</organism>
<dbReference type="Proteomes" id="UP000708208">
    <property type="component" value="Unassembled WGS sequence"/>
</dbReference>
<dbReference type="PANTHER" id="PTHR11552:SF147">
    <property type="entry name" value="CHOLINE DEHYDROGENASE, MITOCHONDRIAL"/>
    <property type="match status" value="1"/>
</dbReference>
<dbReference type="Pfam" id="PF00732">
    <property type="entry name" value="GMC_oxred_N"/>
    <property type="match status" value="1"/>
</dbReference>
<evidence type="ECO:0000256" key="1">
    <source>
        <dbReference type="ARBA" id="ARBA00001974"/>
    </source>
</evidence>
<dbReference type="InterPro" id="IPR007867">
    <property type="entry name" value="GMC_OxRtase_C"/>
</dbReference>
<dbReference type="PROSITE" id="PS00624">
    <property type="entry name" value="GMC_OXRED_2"/>
    <property type="match status" value="1"/>
</dbReference>
<dbReference type="PROSITE" id="PS00623">
    <property type="entry name" value="GMC_OXRED_1"/>
    <property type="match status" value="1"/>
</dbReference>
<dbReference type="InterPro" id="IPR012132">
    <property type="entry name" value="GMC_OxRdtase"/>
</dbReference>
<dbReference type="GO" id="GO:0050660">
    <property type="term" value="F:flavin adenine dinucleotide binding"/>
    <property type="evidence" value="ECO:0007669"/>
    <property type="project" value="InterPro"/>
</dbReference>
<comment type="similarity">
    <text evidence="4">Belongs to the GMC oxidoreductase family.</text>
</comment>
<dbReference type="InterPro" id="IPR000172">
    <property type="entry name" value="GMC_OxRdtase_N"/>
</dbReference>
<keyword evidence="3 4" id="KW-0274">FAD</keyword>
<comment type="caution">
    <text evidence="7">The sequence shown here is derived from an EMBL/GenBank/DDBJ whole genome shotgun (WGS) entry which is preliminary data.</text>
</comment>
<name>A0A8J2PAE9_9HEXA</name>
<evidence type="ECO:0000313" key="7">
    <source>
        <dbReference type="EMBL" id="CAG7820916.1"/>
    </source>
</evidence>
<reference evidence="7" key="1">
    <citation type="submission" date="2021-06" db="EMBL/GenBank/DDBJ databases">
        <authorList>
            <person name="Hodson N. C."/>
            <person name="Mongue J. A."/>
            <person name="Jaron S. K."/>
        </authorList>
    </citation>
    <scope>NUCLEOTIDE SEQUENCE</scope>
</reference>
<keyword evidence="8" id="KW-1185">Reference proteome</keyword>
<comment type="cofactor">
    <cofactor evidence="1">
        <name>FAD</name>
        <dbReference type="ChEBI" id="CHEBI:57692"/>
    </cofactor>
</comment>
<evidence type="ECO:0000313" key="8">
    <source>
        <dbReference type="Proteomes" id="UP000708208"/>
    </source>
</evidence>
<feature type="domain" description="Glucose-methanol-choline oxidoreductase N-terminal" evidence="6">
    <location>
        <begin position="332"/>
        <end position="346"/>
    </location>
</feature>
<gene>
    <name evidence="7" type="ORF">AFUS01_LOCUS31284</name>
</gene>
<protein>
    <recommendedName>
        <fullName evidence="5 6">Glucose-methanol-choline oxidoreductase N-terminal domain-containing protein</fullName>
    </recommendedName>
</protein>
<dbReference type="AlphaFoldDB" id="A0A8J2PAE9"/>